<dbReference type="Proteomes" id="UP000704341">
    <property type="component" value="Unassembled WGS sequence"/>
</dbReference>
<evidence type="ECO:0000313" key="3">
    <source>
        <dbReference type="Proteomes" id="UP000704341"/>
    </source>
</evidence>
<evidence type="ECO:0000313" key="2">
    <source>
        <dbReference type="EMBL" id="MBD5806808.1"/>
    </source>
</evidence>
<organism evidence="2 3">
    <name type="scientific">Limosilactobacillus walteri</name>
    <dbReference type="NCBI Taxonomy" id="2268022"/>
    <lineage>
        <taxon>Bacteria</taxon>
        <taxon>Bacillati</taxon>
        <taxon>Bacillota</taxon>
        <taxon>Bacilli</taxon>
        <taxon>Lactobacillales</taxon>
        <taxon>Lactobacillaceae</taxon>
        <taxon>Limosilactobacillus</taxon>
    </lineage>
</organism>
<evidence type="ECO:0000256" key="1">
    <source>
        <dbReference type="SAM" id="Phobius"/>
    </source>
</evidence>
<protein>
    <submittedName>
        <fullName evidence="2">DUF1700 domain-containing protein</fullName>
    </submittedName>
</protein>
<dbReference type="EMBL" id="QORN01000025">
    <property type="protein sequence ID" value="MBD5806808.1"/>
    <property type="molecule type" value="Genomic_DNA"/>
</dbReference>
<dbReference type="Pfam" id="PF22564">
    <property type="entry name" value="HAAS"/>
    <property type="match status" value="1"/>
</dbReference>
<keyword evidence="1" id="KW-1133">Transmembrane helix</keyword>
<dbReference type="RefSeq" id="WP_191668178.1">
    <property type="nucleotide sequence ID" value="NZ_QORN01000025.1"/>
</dbReference>
<comment type="caution">
    <text evidence="2">The sequence shown here is derived from an EMBL/GenBank/DDBJ whole genome shotgun (WGS) entry which is preliminary data.</text>
</comment>
<accession>A0ABR8P7U3</accession>
<feature type="transmembrane region" description="Helical" evidence="1">
    <location>
        <begin position="85"/>
        <end position="111"/>
    </location>
</feature>
<name>A0ABR8P7U3_9LACO</name>
<keyword evidence="1" id="KW-0472">Membrane</keyword>
<feature type="transmembrane region" description="Helical" evidence="1">
    <location>
        <begin position="155"/>
        <end position="178"/>
    </location>
</feature>
<gene>
    <name evidence="2" type="ORF">DTK66_06740</name>
</gene>
<reference evidence="2 3" key="1">
    <citation type="submission" date="2018-07" db="EMBL/GenBank/DDBJ databases">
        <title>Phylogenomic Insights into understanding Host Adaptation of Lactobacillus reuteri by a novel species, Lactobacillus spp. M31.</title>
        <authorList>
            <person name="Sharma S."/>
            <person name="Patil P."/>
            <person name="Korpole S."/>
            <person name="Patil P.B."/>
        </authorList>
    </citation>
    <scope>NUCLEOTIDE SEQUENCE [LARGE SCALE GENOMIC DNA]</scope>
    <source>
        <strain evidence="2 3">M31</strain>
    </source>
</reference>
<feature type="transmembrane region" description="Helical" evidence="1">
    <location>
        <begin position="118"/>
        <end position="143"/>
    </location>
</feature>
<keyword evidence="1" id="KW-0812">Transmembrane</keyword>
<proteinExistence type="predicted"/>
<keyword evidence="3" id="KW-1185">Reference proteome</keyword>
<sequence>MTEAQKYINDLAAYLSPLKAEERDDALEFYDEYITDAGLDTRSAIEEKLGTPRQLGHKILADYSIKMNDESAKQGPASAKSSWRVFWWVLAAIVTSPITFGLAIAALVVLIGVGVAALGLIIGIIAMIMSIAVVAVVALYAGIALMTVEPFSGLFYVGLGLTFIGLFLVCVPLSYWLIRLIAQGIANFAKFLYNKTQARREAK</sequence>